<dbReference type="OrthoDB" id="10012192at2"/>
<proteinExistence type="predicted"/>
<evidence type="ECO:0000313" key="3">
    <source>
        <dbReference type="Proteomes" id="UP000198767"/>
    </source>
</evidence>
<evidence type="ECO:0000313" key="2">
    <source>
        <dbReference type="EMBL" id="SCZ67706.1"/>
    </source>
</evidence>
<feature type="region of interest" description="Disordered" evidence="1">
    <location>
        <begin position="1"/>
        <end position="32"/>
    </location>
</feature>
<dbReference type="RefSeq" id="WP_090219372.1">
    <property type="nucleotide sequence ID" value="NZ_CANLDO010000005.1"/>
</dbReference>
<accession>A0A1G5R184</accession>
<feature type="compositionally biased region" description="Basic and acidic residues" evidence="1">
    <location>
        <begin position="21"/>
        <end position="32"/>
    </location>
</feature>
<reference evidence="2 3" key="1">
    <citation type="submission" date="2016-10" db="EMBL/GenBank/DDBJ databases">
        <authorList>
            <person name="de Groot N.N."/>
        </authorList>
    </citation>
    <scope>NUCLEOTIDE SEQUENCE [LARGE SCALE GENOMIC DNA]</scope>
    <source>
        <strain evidence="2 3">U95</strain>
    </source>
</reference>
<protein>
    <submittedName>
        <fullName evidence="2">Uncharacterized protein</fullName>
    </submittedName>
</protein>
<evidence type="ECO:0000256" key="1">
    <source>
        <dbReference type="SAM" id="MobiDB-lite"/>
    </source>
</evidence>
<dbReference type="AlphaFoldDB" id="A0A1G5R184"/>
<sequence>MQNPHTANRLHPQRRAAPQPEQRRLTQEEKDQVGDWVASKATNSNCPVCDHNSWAVGDYLVQNPAYVPGSSKPGRASYPAAMLMCSHCAYLRLFMAAPMGLLD</sequence>
<dbReference type="EMBL" id="FMWG01000007">
    <property type="protein sequence ID" value="SCZ67706.1"/>
    <property type="molecule type" value="Genomic_DNA"/>
</dbReference>
<name>A0A1G5R184_9RHOB</name>
<keyword evidence="3" id="KW-1185">Reference proteome</keyword>
<dbReference type="Proteomes" id="UP000198767">
    <property type="component" value="Unassembled WGS sequence"/>
</dbReference>
<organism evidence="2 3">
    <name type="scientific">Epibacterium ulvae</name>
    <dbReference type="NCBI Taxonomy" id="1156985"/>
    <lineage>
        <taxon>Bacteria</taxon>
        <taxon>Pseudomonadati</taxon>
        <taxon>Pseudomonadota</taxon>
        <taxon>Alphaproteobacteria</taxon>
        <taxon>Rhodobacterales</taxon>
        <taxon>Roseobacteraceae</taxon>
        <taxon>Epibacterium</taxon>
    </lineage>
</organism>
<gene>
    <name evidence="2" type="ORF">SAMN04488118_107101</name>
</gene>